<keyword evidence="3" id="KW-1185">Reference proteome</keyword>
<name>A0A0A1U184_ENTIV</name>
<dbReference type="OrthoDB" id="10479435at2759"/>
<dbReference type="VEuPathDB" id="AmoebaDB:EIN_411410"/>
<feature type="compositionally biased region" description="Acidic residues" evidence="1">
    <location>
        <begin position="162"/>
        <end position="177"/>
    </location>
</feature>
<evidence type="ECO:0000256" key="1">
    <source>
        <dbReference type="SAM" id="MobiDB-lite"/>
    </source>
</evidence>
<dbReference type="Proteomes" id="UP000014680">
    <property type="component" value="Unassembled WGS sequence"/>
</dbReference>
<sequence>MFPGIISLQGNDAPQKIALKIRKRGFVSQNVYIFRKMTDQQGIEVNLDKAIDVTRQMKETANMTDLFDDRKHKIEEENQDGTQPIYYEFIEETTNLRDLSEYKMVIMEDKDLLNQSSDSFDSEDSNAENNPNNSYPDTPTSDSISNDSYSGDYYGDYYNDDKENDDASNESDSEERDTYDQQPGSKMEEIIGPSHAEEFNAQDTSPKMEEDSDSEITFNKKE</sequence>
<dbReference type="AlphaFoldDB" id="A0A0A1U184"/>
<gene>
    <name evidence="2" type="ORF">EIN_411410</name>
</gene>
<accession>A0A0A1U184</accession>
<proteinExistence type="predicted"/>
<reference evidence="2 3" key="1">
    <citation type="submission" date="2012-10" db="EMBL/GenBank/DDBJ databases">
        <authorList>
            <person name="Zafar N."/>
            <person name="Inman J."/>
            <person name="Hall N."/>
            <person name="Lorenzi H."/>
            <person name="Caler E."/>
        </authorList>
    </citation>
    <scope>NUCLEOTIDE SEQUENCE [LARGE SCALE GENOMIC DNA]</scope>
    <source>
        <strain evidence="2 3">IP1</strain>
    </source>
</reference>
<dbReference type="EMBL" id="KB206788">
    <property type="protein sequence ID" value="ELP87788.1"/>
    <property type="molecule type" value="Genomic_DNA"/>
</dbReference>
<protein>
    <submittedName>
        <fullName evidence="2">Uncharacterized protein</fullName>
    </submittedName>
</protein>
<dbReference type="GeneID" id="14886704"/>
<evidence type="ECO:0000313" key="2">
    <source>
        <dbReference type="EMBL" id="ELP87788.1"/>
    </source>
</evidence>
<feature type="compositionally biased region" description="Low complexity" evidence="1">
    <location>
        <begin position="141"/>
        <end position="157"/>
    </location>
</feature>
<dbReference type="RefSeq" id="XP_004254559.1">
    <property type="nucleotide sequence ID" value="XM_004254511.1"/>
</dbReference>
<dbReference type="KEGG" id="eiv:EIN_411410"/>
<feature type="compositionally biased region" description="Polar residues" evidence="1">
    <location>
        <begin position="127"/>
        <end position="140"/>
    </location>
</feature>
<organism evidence="2 3">
    <name type="scientific">Entamoeba invadens IP1</name>
    <dbReference type="NCBI Taxonomy" id="370355"/>
    <lineage>
        <taxon>Eukaryota</taxon>
        <taxon>Amoebozoa</taxon>
        <taxon>Evosea</taxon>
        <taxon>Archamoebae</taxon>
        <taxon>Mastigamoebida</taxon>
        <taxon>Entamoebidae</taxon>
        <taxon>Entamoeba</taxon>
    </lineage>
</organism>
<feature type="region of interest" description="Disordered" evidence="1">
    <location>
        <begin position="115"/>
        <end position="222"/>
    </location>
</feature>
<evidence type="ECO:0000313" key="3">
    <source>
        <dbReference type="Proteomes" id="UP000014680"/>
    </source>
</evidence>